<sequence>MPRKIRPLSTHIAYGVHQFNPDPPGAPVTSSPAHCCFIGRPNPPANPSHPPHASTILTSSMDRSALLSTTLHDIGIGNDPAKA</sequence>
<dbReference type="AlphaFoldDB" id="A0A1H9NNQ8"/>
<reference evidence="1 2" key="1">
    <citation type="submission" date="2016-10" db="EMBL/GenBank/DDBJ databases">
        <authorList>
            <person name="de Groot N.N."/>
        </authorList>
    </citation>
    <scope>NUCLEOTIDE SEQUENCE [LARGE SCALE GENOMIC DNA]</scope>
    <source>
        <strain evidence="1 2">LMG 27941</strain>
    </source>
</reference>
<accession>A0A1H9NNQ8</accession>
<name>A0A1H9NNQ8_9PSED</name>
<evidence type="ECO:0000313" key="2">
    <source>
        <dbReference type="Proteomes" id="UP000199221"/>
    </source>
</evidence>
<evidence type="ECO:0000313" key="1">
    <source>
        <dbReference type="EMBL" id="SER37397.1"/>
    </source>
</evidence>
<protein>
    <submittedName>
        <fullName evidence="1">Uncharacterized protein</fullName>
    </submittedName>
</protein>
<proteinExistence type="predicted"/>
<gene>
    <name evidence="1" type="ORF">SAMN05216230_107267</name>
</gene>
<dbReference type="Proteomes" id="UP000199221">
    <property type="component" value="Unassembled WGS sequence"/>
</dbReference>
<organism evidence="1 2">
    <name type="scientific">Pseudomonas soli</name>
    <dbReference type="NCBI Taxonomy" id="1306993"/>
    <lineage>
        <taxon>Bacteria</taxon>
        <taxon>Pseudomonadati</taxon>
        <taxon>Pseudomonadota</taxon>
        <taxon>Gammaproteobacteria</taxon>
        <taxon>Pseudomonadales</taxon>
        <taxon>Pseudomonadaceae</taxon>
        <taxon>Pseudomonas</taxon>
    </lineage>
</organism>
<dbReference type="EMBL" id="FOEQ01000007">
    <property type="protein sequence ID" value="SER37397.1"/>
    <property type="molecule type" value="Genomic_DNA"/>
</dbReference>